<proteinExistence type="predicted"/>
<evidence type="ECO:0000256" key="1">
    <source>
        <dbReference type="SAM" id="SignalP"/>
    </source>
</evidence>
<reference evidence="2 3" key="1">
    <citation type="journal article" date="2024" name="IMA Fungus">
        <title>IMA Genome - F19 : A genome assembly and annotation guide to empower mycologists, including annotated draft genome sequences of Ceratocystis pirilliformis, Diaporthe australafricana, Fusarium ophioides, Paecilomyces lecythidis, and Sporothrix stenoceras.</title>
        <authorList>
            <person name="Aylward J."/>
            <person name="Wilson A.M."/>
            <person name="Visagie C.M."/>
            <person name="Spraker J."/>
            <person name="Barnes I."/>
            <person name="Buitendag C."/>
            <person name="Ceriani C."/>
            <person name="Del Mar Angel L."/>
            <person name="du Plessis D."/>
            <person name="Fuchs T."/>
            <person name="Gasser K."/>
            <person name="Kramer D."/>
            <person name="Li W."/>
            <person name="Munsamy K."/>
            <person name="Piso A."/>
            <person name="Price J.L."/>
            <person name="Sonnekus B."/>
            <person name="Thomas C."/>
            <person name="van der Nest A."/>
            <person name="van Dijk A."/>
            <person name="van Heerden A."/>
            <person name="van Vuuren N."/>
            <person name="Yilmaz N."/>
            <person name="Duong T.A."/>
            <person name="van der Merwe N.A."/>
            <person name="Wingfield M.J."/>
            <person name="Wingfield B.D."/>
        </authorList>
    </citation>
    <scope>NUCLEOTIDE SEQUENCE [LARGE SCALE GENOMIC DNA]</scope>
    <source>
        <strain evidence="2 3">CMW 18300</strain>
    </source>
</reference>
<organism evidence="2 3">
    <name type="scientific">Diaporthe australafricana</name>
    <dbReference type="NCBI Taxonomy" id="127596"/>
    <lineage>
        <taxon>Eukaryota</taxon>
        <taxon>Fungi</taxon>
        <taxon>Dikarya</taxon>
        <taxon>Ascomycota</taxon>
        <taxon>Pezizomycotina</taxon>
        <taxon>Sordariomycetes</taxon>
        <taxon>Sordariomycetidae</taxon>
        <taxon>Diaporthales</taxon>
        <taxon>Diaporthaceae</taxon>
        <taxon>Diaporthe</taxon>
    </lineage>
</organism>
<evidence type="ECO:0000313" key="2">
    <source>
        <dbReference type="EMBL" id="KAL1876206.1"/>
    </source>
</evidence>
<feature type="chain" id="PRO_5045798238" evidence="1">
    <location>
        <begin position="17"/>
        <end position="134"/>
    </location>
</feature>
<evidence type="ECO:0000313" key="3">
    <source>
        <dbReference type="Proteomes" id="UP001583177"/>
    </source>
</evidence>
<name>A0ABR3XKE2_9PEZI</name>
<keyword evidence="3" id="KW-1185">Reference proteome</keyword>
<dbReference type="EMBL" id="JAWRVE010000017">
    <property type="protein sequence ID" value="KAL1876206.1"/>
    <property type="molecule type" value="Genomic_DNA"/>
</dbReference>
<gene>
    <name evidence="2" type="ORF">Daus18300_002834</name>
</gene>
<feature type="signal peptide" evidence="1">
    <location>
        <begin position="1"/>
        <end position="16"/>
    </location>
</feature>
<protein>
    <submittedName>
        <fullName evidence="2">Uncharacterized protein</fullName>
    </submittedName>
</protein>
<keyword evidence="1" id="KW-0732">Signal</keyword>
<dbReference type="Proteomes" id="UP001583177">
    <property type="component" value="Unassembled WGS sequence"/>
</dbReference>
<comment type="caution">
    <text evidence="2">The sequence shown here is derived from an EMBL/GenBank/DDBJ whole genome shotgun (WGS) entry which is preliminary data.</text>
</comment>
<sequence>MKVMFIAPALVAAVAALTAPEAAPFTLSYQLRANATEVLAANGINVTAFATNDFSIDGVNFTKKSEKFAELDIDINDLVSVRIVEHGTVASEKDDNCHKCHLCSEACVSTVLFWPICAALCLATPICKQCNVIG</sequence>
<accession>A0ABR3XKE2</accession>